<evidence type="ECO:0000313" key="7">
    <source>
        <dbReference type="Proteomes" id="UP001159405"/>
    </source>
</evidence>
<evidence type="ECO:0000256" key="1">
    <source>
        <dbReference type="ARBA" id="ARBA00010617"/>
    </source>
</evidence>
<protein>
    <recommendedName>
        <fullName evidence="5">EGF-like domain-containing protein</fullName>
    </recommendedName>
</protein>
<proteinExistence type="inferred from homology"/>
<keyword evidence="3" id="KW-0175">Coiled coil</keyword>
<comment type="caution">
    <text evidence="6">The sequence shown here is derived from an EMBL/GenBank/DDBJ whole genome shotgun (WGS) entry which is preliminary data.</text>
</comment>
<dbReference type="Proteomes" id="UP001159405">
    <property type="component" value="Unassembled WGS sequence"/>
</dbReference>
<organism evidence="6 7">
    <name type="scientific">Porites lobata</name>
    <dbReference type="NCBI Taxonomy" id="104759"/>
    <lineage>
        <taxon>Eukaryota</taxon>
        <taxon>Metazoa</taxon>
        <taxon>Cnidaria</taxon>
        <taxon>Anthozoa</taxon>
        <taxon>Hexacorallia</taxon>
        <taxon>Scleractinia</taxon>
        <taxon>Fungiina</taxon>
        <taxon>Poritidae</taxon>
        <taxon>Porites</taxon>
    </lineage>
</organism>
<comment type="caution">
    <text evidence="2">Lacks conserved residue(s) required for the propagation of feature annotation.</text>
</comment>
<dbReference type="InterPro" id="IPR000742">
    <property type="entry name" value="EGF"/>
</dbReference>
<feature type="domain" description="EGF-like" evidence="5">
    <location>
        <begin position="945"/>
        <end position="988"/>
    </location>
</feature>
<dbReference type="SUPFAM" id="SSF48264">
    <property type="entry name" value="Cytochrome P450"/>
    <property type="match status" value="1"/>
</dbReference>
<dbReference type="InterPro" id="IPR036396">
    <property type="entry name" value="Cyt_P450_sf"/>
</dbReference>
<evidence type="ECO:0000256" key="2">
    <source>
        <dbReference type="PROSITE-ProRule" id="PRU00076"/>
    </source>
</evidence>
<evidence type="ECO:0000256" key="3">
    <source>
        <dbReference type="SAM" id="Coils"/>
    </source>
</evidence>
<dbReference type="Gene3D" id="2.10.25.10">
    <property type="entry name" value="Laminin"/>
    <property type="match status" value="1"/>
</dbReference>
<sequence>YGPAWRFYRKLFITALRQYVSNTSLVEQKVLAQAEKLVHFMEQYDGKPFDPADYLQRSIADVLCGIIFKDGSDTTNPDMDKLLKLNVKVTERADDIRVAAILDFFRGAHHLPIKARNRVLRLFYEIHDVIRKLLRERKETFHLGQQVEDFMSALLRARHDLEAECKSDEERSALLSEDYFIVTIEDMFIAGFETTSTALRFAIAFLSGNLKYQKDIQSQLDEVLCGRRPSLEDRPKLPLIQAMILETLRLGNVVPLAIPHVALSDTTLGSYRVPKGTIVYANTESVHLDPKCWDDPTVFNPYRHIDAEGKLITNECNLYPFGAGRRVCAGESLAKVKLFLFSSLLLQNFTFLPGDGHPPKSKAGIIHDHMINVLREWSQRKRTAFNSESRFQTGFYNRCSSKMPLVTCNANSKKRSNDATATENSMQVSNKANSKCSKSMYSVVTGVLQHKDTKKCIRLGTLSRYAEWTCKASWRGRFRSCSDNVAQLATSSCPTVKLAINGLVGVSGGCLHWFNNIDVFKSPCGRWPGDWNHFENLIHVSVQPDGQIFFSNGQYCIAIHSGYDPKLRALSSSQAVCQASSSRFRLVSSGMSWFVRDSSPQQATSIDTSANHCDYSGRRLCTAAEVCPSSPGGQSVAGVTGGSLTKALLVVGDTFVDAATCQRLSQISSYTVDGFLCCPTGDLPSPKDFVSDGYGYLMHKSGKCAHYINQRLVLKTDCKSQTALMCWSNDGSIKQGTDCIVAESLGQCPPFQFSNVNSLQDVFTSKCLVPEAGELNPDDDTQLVERAACGEAYSSFALKRIQGYLKHSSNKCVGVNAGKLVFEASCTSAEQVFYKEKFSSFLIHVASGKCVANPDPVGAALTLTDCPGNGAATLTYDGTTLGYSGGKCVKPQRGGASPANNEELVIETGCSDAASTFHFADAIFCGDEPCTCVEGYEKHGENCFPINNCEISNGGCLGEAECVYTGPGTSMCVCPPGYQLDSDGRNCDQCLDNNCYSQCQFVDDDELKGVTSLQTHVEIRFLNIKTSDLLPYIGETTTELVVYAHQITISGVLTLPSGVDKVAFFSNEILKENGAQIVLWNNASHATETTGRRAVVKVENNKLLCDNRYSASNPWPGNVKGTVFNIYTSKASAPFSCSGNYNARDISIQAALKSKQSPKKSLDAELVPYLSLKAHEKILILIKDDAKMAIQKYERFERISQDFAARIEATDSMTELMTTIVRKNDLDVAALETELEAAKADCQAMKNKLEDAKTALDTAKATFEAGVRAYSNQQIANAVFSVLGGITTIFAGGAGAFMGFTIELGSLATDISKIQKTLFKISIIMDSISKITEAANTFTDLHYDVLPYAGTEISDYYSKSMPEKKDQSLAVMVKEWDVFAAEADAFLGVGTASGISGASDYLAALKTVAIWGKGYHEKSITVQELLATLTKLKTLKNEQHEAQAKIKTSRDNALSLRTVNGELLIELALQKQRLRNIMVEKLMSFCDSYFYNWLSECLVMPTMSDDLYALHEKVNQGLSAVINAVENFAPFIPQEFEATIILTDDSQECNGVGKRSLRGQKRQPNERRSAGGVNQLALNTLKCPISELRRAKVFLFKLDENDPDIFKGHERVHVDEIEIYFEGAQFDRNGSPGAKKAITAWISFTGMMTDVFRGRRYEFLAPPRITEFSYKIKPDNTFEVTQSGKVSSKYQEYYDGIAAITTWSVSLPASLNSPNLNLDGVNQIKIKLKGTRVPIQPVGSGDNDLGQAKGDAKVEKARRHKRKGTHDRKAS</sequence>
<dbReference type="InterPro" id="IPR001128">
    <property type="entry name" value="Cyt_P450"/>
</dbReference>
<feature type="non-terminal residue" evidence="6">
    <location>
        <position position="1"/>
    </location>
</feature>
<comment type="similarity">
    <text evidence="1">Belongs to the cytochrome P450 family.</text>
</comment>
<dbReference type="PANTHER" id="PTHR34714">
    <property type="entry name" value="EGF-LIKE DOMAIN-CONTAINING PROTEIN"/>
    <property type="match status" value="1"/>
</dbReference>
<dbReference type="PRINTS" id="PR00463">
    <property type="entry name" value="EP450I"/>
</dbReference>
<feature type="region of interest" description="Disordered" evidence="4">
    <location>
        <begin position="1735"/>
        <end position="1771"/>
    </location>
</feature>
<dbReference type="SUPFAM" id="SSF57196">
    <property type="entry name" value="EGF/Laminin"/>
    <property type="match status" value="1"/>
</dbReference>
<keyword evidence="7" id="KW-1185">Reference proteome</keyword>
<dbReference type="Pfam" id="PF00067">
    <property type="entry name" value="p450"/>
    <property type="match status" value="1"/>
</dbReference>
<evidence type="ECO:0000313" key="6">
    <source>
        <dbReference type="EMBL" id="CAH3173529.1"/>
    </source>
</evidence>
<reference evidence="6 7" key="1">
    <citation type="submission" date="2022-05" db="EMBL/GenBank/DDBJ databases">
        <authorList>
            <consortium name="Genoscope - CEA"/>
            <person name="William W."/>
        </authorList>
    </citation>
    <scope>NUCLEOTIDE SEQUENCE [LARGE SCALE GENOMIC DNA]</scope>
</reference>
<dbReference type="Gene3D" id="2.80.10.50">
    <property type="match status" value="2"/>
</dbReference>
<dbReference type="Gene3D" id="1.10.630.10">
    <property type="entry name" value="Cytochrome P450"/>
    <property type="match status" value="1"/>
</dbReference>
<dbReference type="EMBL" id="CALNXK010000182">
    <property type="protein sequence ID" value="CAH3173529.1"/>
    <property type="molecule type" value="Genomic_DNA"/>
</dbReference>
<dbReference type="InterPro" id="IPR017972">
    <property type="entry name" value="Cyt_P450_CS"/>
</dbReference>
<feature type="coiled-coil region" evidence="3">
    <location>
        <begin position="1221"/>
        <end position="1262"/>
    </location>
</feature>
<name>A0ABN8R2E3_9CNID</name>
<accession>A0ABN8R2E3</accession>
<dbReference type="InterPro" id="IPR002401">
    <property type="entry name" value="Cyt_P450_E_grp-I"/>
</dbReference>
<dbReference type="PROSITE" id="PS00086">
    <property type="entry name" value="CYTOCHROME_P450"/>
    <property type="match status" value="1"/>
</dbReference>
<evidence type="ECO:0000259" key="5">
    <source>
        <dbReference type="PROSITE" id="PS50026"/>
    </source>
</evidence>
<dbReference type="PROSITE" id="PS50026">
    <property type="entry name" value="EGF_3"/>
    <property type="match status" value="1"/>
</dbReference>
<gene>
    <name evidence="6" type="ORF">PLOB_00014161</name>
</gene>
<dbReference type="PANTHER" id="PTHR34714:SF2">
    <property type="entry name" value="EGF-LIKE DOMAIN-CONTAINING PROTEIN"/>
    <property type="match status" value="1"/>
</dbReference>
<keyword evidence="2" id="KW-0245">EGF-like domain</keyword>
<evidence type="ECO:0000256" key="4">
    <source>
        <dbReference type="SAM" id="MobiDB-lite"/>
    </source>
</evidence>
<feature type="compositionally biased region" description="Basic residues" evidence="4">
    <location>
        <begin position="1756"/>
        <end position="1771"/>
    </location>
</feature>
<dbReference type="PROSITE" id="PS01186">
    <property type="entry name" value="EGF_2"/>
    <property type="match status" value="1"/>
</dbReference>
<dbReference type="PRINTS" id="PR00385">
    <property type="entry name" value="P450"/>
</dbReference>